<reference evidence="2" key="1">
    <citation type="submission" date="2019-08" db="EMBL/GenBank/DDBJ databases">
        <authorList>
            <person name="Kucharzyk K."/>
            <person name="Murdoch R.W."/>
            <person name="Higgins S."/>
            <person name="Loffler F."/>
        </authorList>
    </citation>
    <scope>NUCLEOTIDE SEQUENCE</scope>
</reference>
<accession>A0A644TKV2</accession>
<dbReference type="AlphaFoldDB" id="A0A644TKV2"/>
<proteinExistence type="predicted"/>
<sequence length="304" mass="35982">MKKTRERNLILEFKHITLDDKPIFDDYFSEKKYYGSECNFTTLFIWRKCYDVFWAISHGCLIIKVTVNDVTFVLPAFGGIDEDLPLVIDALKEYFQGQPFEIHGIYEETIERFKTFLPNITEYQEDRDNWDYVYLREKLATLSGRKYHGKKNHVNSFRKEHPDYVYEPITLANKDECITFSDKWCESRLAEDESLKCEFCAIKEALNNFEVLNIEGGLIRINGEVEAFTFGEKQNDELVIVHVEKANPNIRGLYTVINQEFIQKNWIDVKYVNREEDMGKEGLRKAKESYNPEFMVKKYNTIIK</sequence>
<name>A0A644TKV2_9ZZZZ</name>
<dbReference type="InterPro" id="IPR016732">
    <property type="entry name" value="UCP018688"/>
</dbReference>
<dbReference type="PANTHER" id="PTHR41373">
    <property type="entry name" value="DUF2156 DOMAIN-CONTAINING PROTEIN"/>
    <property type="match status" value="1"/>
</dbReference>
<dbReference type="Pfam" id="PF09924">
    <property type="entry name" value="LPG_synthase_C"/>
    <property type="match status" value="1"/>
</dbReference>
<dbReference type="PANTHER" id="PTHR41373:SF1">
    <property type="entry name" value="PHOSPHATIDYLGLYCEROL LYSYLTRANSFERASE C-TERMINAL DOMAIN-CONTAINING PROTEIN"/>
    <property type="match status" value="1"/>
</dbReference>
<feature type="domain" description="Phosphatidylglycerol lysyltransferase C-terminal" evidence="1">
    <location>
        <begin position="32"/>
        <end position="299"/>
    </location>
</feature>
<organism evidence="2">
    <name type="scientific">bioreactor metagenome</name>
    <dbReference type="NCBI Taxonomy" id="1076179"/>
    <lineage>
        <taxon>unclassified sequences</taxon>
        <taxon>metagenomes</taxon>
        <taxon>ecological metagenomes</taxon>
    </lineage>
</organism>
<dbReference type="Gene3D" id="3.40.630.30">
    <property type="match status" value="1"/>
</dbReference>
<gene>
    <name evidence="2" type="ORF">SDC9_12676</name>
</gene>
<dbReference type="InterPro" id="IPR024320">
    <property type="entry name" value="LPG_synthase_C"/>
</dbReference>
<dbReference type="SUPFAM" id="SSF55729">
    <property type="entry name" value="Acyl-CoA N-acyltransferases (Nat)"/>
    <property type="match status" value="2"/>
</dbReference>
<evidence type="ECO:0000313" key="2">
    <source>
        <dbReference type="EMBL" id="MPL66987.1"/>
    </source>
</evidence>
<protein>
    <recommendedName>
        <fullName evidence="1">Phosphatidylglycerol lysyltransferase C-terminal domain-containing protein</fullName>
    </recommendedName>
</protein>
<dbReference type="EMBL" id="VSSQ01000035">
    <property type="protein sequence ID" value="MPL66987.1"/>
    <property type="molecule type" value="Genomic_DNA"/>
</dbReference>
<dbReference type="PIRSF" id="PIRSF018688">
    <property type="entry name" value="UCP018688"/>
    <property type="match status" value="1"/>
</dbReference>
<dbReference type="InterPro" id="IPR016181">
    <property type="entry name" value="Acyl_CoA_acyltransferase"/>
</dbReference>
<comment type="caution">
    <text evidence="2">The sequence shown here is derived from an EMBL/GenBank/DDBJ whole genome shotgun (WGS) entry which is preliminary data.</text>
</comment>
<evidence type="ECO:0000259" key="1">
    <source>
        <dbReference type="Pfam" id="PF09924"/>
    </source>
</evidence>